<organism evidence="4 5">
    <name type="scientific">Neisseria zoodegmatis</name>
    <dbReference type="NCBI Taxonomy" id="326523"/>
    <lineage>
        <taxon>Bacteria</taxon>
        <taxon>Pseudomonadati</taxon>
        <taxon>Pseudomonadota</taxon>
        <taxon>Betaproteobacteria</taxon>
        <taxon>Neisseriales</taxon>
        <taxon>Neisseriaceae</taxon>
        <taxon>Neisseria</taxon>
    </lineage>
</organism>
<evidence type="ECO:0000313" key="4">
    <source>
        <dbReference type="EMBL" id="SUA35793.1"/>
    </source>
</evidence>
<dbReference type="PROSITE" id="PS50056">
    <property type="entry name" value="TYR_PHOSPHATASE_2"/>
    <property type="match status" value="1"/>
</dbReference>
<gene>
    <name evidence="4" type="ORF">NCTC12229_00200</name>
</gene>
<evidence type="ECO:0000259" key="3">
    <source>
        <dbReference type="PROSITE" id="PS50056"/>
    </source>
</evidence>
<dbReference type="RefSeq" id="WP_115133200.1">
    <property type="nucleotide sequence ID" value="NZ_UGRS01000001.1"/>
</dbReference>
<dbReference type="OrthoDB" id="9814896at2"/>
<dbReference type="Pfam" id="PF22741">
    <property type="entry name" value="PTP-NADK"/>
    <property type="match status" value="1"/>
</dbReference>
<comment type="similarity">
    <text evidence="1">Belongs to the protein-tyrosine phosphatase family.</text>
</comment>
<name>A0A378WH84_9NEIS</name>
<dbReference type="AlphaFoldDB" id="A0A378WH84"/>
<dbReference type="PANTHER" id="PTHR31126">
    <property type="entry name" value="TYROSINE-PROTEIN PHOSPHATASE"/>
    <property type="match status" value="1"/>
</dbReference>
<dbReference type="SUPFAM" id="SSF52799">
    <property type="entry name" value="(Phosphotyrosine protein) phosphatases II"/>
    <property type="match status" value="1"/>
</dbReference>
<dbReference type="InterPro" id="IPR029021">
    <property type="entry name" value="Prot-tyrosine_phosphatase-like"/>
</dbReference>
<dbReference type="PANTHER" id="PTHR31126:SF72">
    <property type="entry name" value="DUAL SPECIFICITY PROTEIN PHOSPHATASE TPBA"/>
    <property type="match status" value="1"/>
</dbReference>
<dbReference type="EMBL" id="UGRS01000001">
    <property type="protein sequence ID" value="SUA35793.1"/>
    <property type="molecule type" value="Genomic_DNA"/>
</dbReference>
<protein>
    <submittedName>
        <fullName evidence="4">Protein tyrosine/serine phosphatase</fullName>
    </submittedName>
</protein>
<proteinExistence type="inferred from homology"/>
<accession>A0A378WH84</accession>
<dbReference type="GO" id="GO:0016791">
    <property type="term" value="F:phosphatase activity"/>
    <property type="evidence" value="ECO:0007669"/>
    <property type="project" value="TreeGrafter"/>
</dbReference>
<evidence type="ECO:0000256" key="1">
    <source>
        <dbReference type="ARBA" id="ARBA00009580"/>
    </source>
</evidence>
<dbReference type="Proteomes" id="UP000254055">
    <property type="component" value="Unassembled WGS sequence"/>
</dbReference>
<dbReference type="InterPro" id="IPR000387">
    <property type="entry name" value="Tyr_Pase_dom"/>
</dbReference>
<dbReference type="InterPro" id="IPR016130">
    <property type="entry name" value="Tyr_Pase_AS"/>
</dbReference>
<sequence>MHTKLSALVLLAAFSSPLFASQIETAAEPVKEWAQPIKQEANLYRIDHKLYRSEQLTAADADDLERIGVKSVINLRFFDRNDNETTLAGRNFNLLNRPLLTWRIKPKDIADTLYMIEENQKNGPVLIHCYHGADRTGLISAMYRIVYQGWTIEEAKAEMQNGPYGFHSIWKNIGKLFTETNVAEVKSHLETLRLQNSYRQAGKRVDTLAQR</sequence>
<dbReference type="PROSITE" id="PS00383">
    <property type="entry name" value="TYR_PHOSPHATASE_1"/>
    <property type="match status" value="1"/>
</dbReference>
<dbReference type="Gene3D" id="3.90.190.10">
    <property type="entry name" value="Protein tyrosine phosphatase superfamily"/>
    <property type="match status" value="1"/>
</dbReference>
<feature type="chain" id="PRO_5016854034" evidence="2">
    <location>
        <begin position="21"/>
        <end position="211"/>
    </location>
</feature>
<reference evidence="4 5" key="1">
    <citation type="submission" date="2018-06" db="EMBL/GenBank/DDBJ databases">
        <authorList>
            <consortium name="Pathogen Informatics"/>
            <person name="Doyle S."/>
        </authorList>
    </citation>
    <scope>NUCLEOTIDE SEQUENCE [LARGE SCALE GENOMIC DNA]</scope>
    <source>
        <strain evidence="4 5">NCTC12229</strain>
    </source>
</reference>
<evidence type="ECO:0000256" key="2">
    <source>
        <dbReference type="SAM" id="SignalP"/>
    </source>
</evidence>
<feature type="domain" description="Tyrosine specific protein phosphatases" evidence="3">
    <location>
        <begin position="107"/>
        <end position="161"/>
    </location>
</feature>
<feature type="signal peptide" evidence="2">
    <location>
        <begin position="1"/>
        <end position="20"/>
    </location>
</feature>
<keyword evidence="2" id="KW-0732">Signal</keyword>
<dbReference type="InterPro" id="IPR055214">
    <property type="entry name" value="PTP-NADK"/>
</dbReference>
<evidence type="ECO:0000313" key="5">
    <source>
        <dbReference type="Proteomes" id="UP000254055"/>
    </source>
</evidence>